<dbReference type="AlphaFoldDB" id="A0A0C3NYV4"/>
<evidence type="ECO:0000313" key="1">
    <source>
        <dbReference type="EMBL" id="KIO06005.1"/>
    </source>
</evidence>
<sequence>MGSGHWEHVLPTPCIMNADHETFGISRPAARASPTVFLASWRPVSVPSPKLEDGNTCFNIGTSIISFPPSSASRPNAL</sequence>
<reference evidence="2" key="2">
    <citation type="submission" date="2015-01" db="EMBL/GenBank/DDBJ databases">
        <title>Evolutionary Origins and Diversification of the Mycorrhizal Mutualists.</title>
        <authorList>
            <consortium name="DOE Joint Genome Institute"/>
            <consortium name="Mycorrhizal Genomics Consortium"/>
            <person name="Kohler A."/>
            <person name="Kuo A."/>
            <person name="Nagy L.G."/>
            <person name="Floudas D."/>
            <person name="Copeland A."/>
            <person name="Barry K.W."/>
            <person name="Cichocki N."/>
            <person name="Veneault-Fourrey C."/>
            <person name="LaButti K."/>
            <person name="Lindquist E.A."/>
            <person name="Lipzen A."/>
            <person name="Lundell T."/>
            <person name="Morin E."/>
            <person name="Murat C."/>
            <person name="Riley R."/>
            <person name="Ohm R."/>
            <person name="Sun H."/>
            <person name="Tunlid A."/>
            <person name="Henrissat B."/>
            <person name="Grigoriev I.V."/>
            <person name="Hibbett D.S."/>
            <person name="Martin F."/>
        </authorList>
    </citation>
    <scope>NUCLEOTIDE SEQUENCE [LARGE SCALE GENOMIC DNA]</scope>
    <source>
        <strain evidence="2">Marx 270</strain>
    </source>
</reference>
<dbReference type="Proteomes" id="UP000054217">
    <property type="component" value="Unassembled WGS sequence"/>
</dbReference>
<keyword evidence="2" id="KW-1185">Reference proteome</keyword>
<protein>
    <submittedName>
        <fullName evidence="1">Uncharacterized protein</fullName>
    </submittedName>
</protein>
<proteinExistence type="predicted"/>
<accession>A0A0C3NYV4</accession>
<evidence type="ECO:0000313" key="2">
    <source>
        <dbReference type="Proteomes" id="UP000054217"/>
    </source>
</evidence>
<name>A0A0C3NYV4_PISTI</name>
<gene>
    <name evidence="1" type="ORF">M404DRAFT_999230</name>
</gene>
<organism evidence="1 2">
    <name type="scientific">Pisolithus tinctorius Marx 270</name>
    <dbReference type="NCBI Taxonomy" id="870435"/>
    <lineage>
        <taxon>Eukaryota</taxon>
        <taxon>Fungi</taxon>
        <taxon>Dikarya</taxon>
        <taxon>Basidiomycota</taxon>
        <taxon>Agaricomycotina</taxon>
        <taxon>Agaricomycetes</taxon>
        <taxon>Agaricomycetidae</taxon>
        <taxon>Boletales</taxon>
        <taxon>Sclerodermatineae</taxon>
        <taxon>Pisolithaceae</taxon>
        <taxon>Pisolithus</taxon>
    </lineage>
</organism>
<dbReference type="EMBL" id="KN831964">
    <property type="protein sequence ID" value="KIO06005.1"/>
    <property type="molecule type" value="Genomic_DNA"/>
</dbReference>
<reference evidence="1 2" key="1">
    <citation type="submission" date="2014-04" db="EMBL/GenBank/DDBJ databases">
        <authorList>
            <consortium name="DOE Joint Genome Institute"/>
            <person name="Kuo A."/>
            <person name="Kohler A."/>
            <person name="Costa M.D."/>
            <person name="Nagy L.G."/>
            <person name="Floudas D."/>
            <person name="Copeland A."/>
            <person name="Barry K.W."/>
            <person name="Cichocki N."/>
            <person name="Veneault-Fourrey C."/>
            <person name="LaButti K."/>
            <person name="Lindquist E.A."/>
            <person name="Lipzen A."/>
            <person name="Lundell T."/>
            <person name="Morin E."/>
            <person name="Murat C."/>
            <person name="Sun H."/>
            <person name="Tunlid A."/>
            <person name="Henrissat B."/>
            <person name="Grigoriev I.V."/>
            <person name="Hibbett D.S."/>
            <person name="Martin F."/>
            <person name="Nordberg H.P."/>
            <person name="Cantor M.N."/>
            <person name="Hua S.X."/>
        </authorList>
    </citation>
    <scope>NUCLEOTIDE SEQUENCE [LARGE SCALE GENOMIC DNA]</scope>
    <source>
        <strain evidence="1 2">Marx 270</strain>
    </source>
</reference>
<dbReference type="InParanoid" id="A0A0C3NYV4"/>
<dbReference type="HOGENOM" id="CLU_2622982_0_0_1"/>